<evidence type="ECO:0000256" key="1">
    <source>
        <dbReference type="SAM" id="Phobius"/>
    </source>
</evidence>
<keyword evidence="1" id="KW-0812">Transmembrane</keyword>
<protein>
    <submittedName>
        <fullName evidence="2">Uncharacterized conserved protein YceK</fullName>
    </submittedName>
</protein>
<dbReference type="Pfam" id="PF07119">
    <property type="entry name" value="DUF1375"/>
    <property type="match status" value="1"/>
</dbReference>
<organism evidence="2 3">
    <name type="scientific">Pseudomonas mohnii</name>
    <dbReference type="NCBI Taxonomy" id="395600"/>
    <lineage>
        <taxon>Bacteria</taxon>
        <taxon>Pseudomonadati</taxon>
        <taxon>Pseudomonadota</taxon>
        <taxon>Gammaproteobacteria</taxon>
        <taxon>Pseudomonadales</taxon>
        <taxon>Pseudomonadaceae</taxon>
        <taxon>Pseudomonas</taxon>
    </lineage>
</organism>
<comment type="caution">
    <text evidence="2">The sequence shown here is derived from an EMBL/GenBank/DDBJ whole genome shotgun (WGS) entry which is preliminary data.</text>
</comment>
<evidence type="ECO:0000313" key="2">
    <source>
        <dbReference type="EMBL" id="SEC55777.1"/>
    </source>
</evidence>
<dbReference type="Proteomes" id="UP000199665">
    <property type="component" value="Unassembled WGS sequence"/>
</dbReference>
<gene>
    <name evidence="2" type="ORF">SAMN05216205_2635</name>
</gene>
<feature type="transmembrane region" description="Helical" evidence="1">
    <location>
        <begin position="26"/>
        <end position="46"/>
    </location>
</feature>
<dbReference type="EMBL" id="FNRV01000001">
    <property type="protein sequence ID" value="SEC55777.1"/>
    <property type="molecule type" value="Genomic_DNA"/>
</dbReference>
<feature type="transmembrane region" description="Helical" evidence="1">
    <location>
        <begin position="89"/>
        <end position="114"/>
    </location>
</feature>
<keyword evidence="3" id="KW-1185">Reference proteome</keyword>
<keyword evidence="1" id="KW-1133">Transmembrane helix</keyword>
<dbReference type="InterPro" id="IPR010780">
    <property type="entry name" value="DUF1375"/>
</dbReference>
<reference evidence="2 3" key="1">
    <citation type="submission" date="2016-10" db="EMBL/GenBank/DDBJ databases">
        <authorList>
            <person name="Varghese N."/>
            <person name="Submissions S."/>
        </authorList>
    </citation>
    <scope>NUCLEOTIDE SEQUENCE [LARGE SCALE GENOMIC DNA]</scope>
    <source>
        <strain evidence="2 3">DSM 18327</strain>
    </source>
</reference>
<accession>A0ABY0XYM3</accession>
<name>A0ABY0XYM3_9PSED</name>
<evidence type="ECO:0000313" key="3">
    <source>
        <dbReference type="Proteomes" id="UP000199665"/>
    </source>
</evidence>
<sequence length="131" mass="13985">MNCGLNDHGASLPDVLGGQTLTMKMAVALGAIALTLVGCGTVTTVLQEDADAARGLRRQKTYCQSIPRVYSGLAYDFCVLNAPPDPTGILVPFVLLDLALSGVLDTVVLPYTIYQQGMEGNVRIYWRPARG</sequence>
<proteinExistence type="predicted"/>
<keyword evidence="1" id="KW-0472">Membrane</keyword>